<dbReference type="PANTHER" id="PTHR12932">
    <property type="entry name" value="P25 ALPHA-RELATED"/>
    <property type="match status" value="1"/>
</dbReference>
<dbReference type="EnsemblMetazoa" id="XM_022789303">
    <property type="protein sequence ID" value="XP_022645038"/>
    <property type="gene ID" value="LOC111243547"/>
</dbReference>
<reference evidence="3" key="1">
    <citation type="submission" date="2021-01" db="UniProtKB">
        <authorList>
            <consortium name="EnsemblMetazoa"/>
        </authorList>
    </citation>
    <scope>IDENTIFICATION</scope>
</reference>
<accession>A0A7M7J0S6</accession>
<comment type="similarity">
    <text evidence="1">Belongs to the TPPP family.</text>
</comment>
<dbReference type="GO" id="GO:0001578">
    <property type="term" value="P:microtubule bundle formation"/>
    <property type="evidence" value="ECO:0007669"/>
    <property type="project" value="TreeGrafter"/>
</dbReference>
<evidence type="ECO:0000256" key="2">
    <source>
        <dbReference type="SAM" id="MobiDB-lite"/>
    </source>
</evidence>
<dbReference type="GeneID" id="111243547"/>
<proteinExistence type="inferred from homology"/>
<protein>
    <submittedName>
        <fullName evidence="3">Uncharacterized protein</fullName>
    </submittedName>
</protein>
<evidence type="ECO:0000313" key="4">
    <source>
        <dbReference type="Proteomes" id="UP000594260"/>
    </source>
</evidence>
<dbReference type="SUPFAM" id="SSF47473">
    <property type="entry name" value="EF-hand"/>
    <property type="match status" value="1"/>
</dbReference>
<dbReference type="Gene3D" id="1.10.238.10">
    <property type="entry name" value="EF-hand"/>
    <property type="match status" value="1"/>
</dbReference>
<feature type="region of interest" description="Disordered" evidence="2">
    <location>
        <begin position="23"/>
        <end position="112"/>
    </location>
</feature>
<dbReference type="RefSeq" id="XP_022645035.1">
    <property type="nucleotide sequence ID" value="XM_022789300.1"/>
</dbReference>
<name>A0A7M7J0S6_VARDE</name>
<keyword evidence="4" id="KW-1185">Reference proteome</keyword>
<dbReference type="GO" id="GO:0005874">
    <property type="term" value="C:microtubule"/>
    <property type="evidence" value="ECO:0007669"/>
    <property type="project" value="TreeGrafter"/>
</dbReference>
<feature type="compositionally biased region" description="Basic and acidic residues" evidence="2">
    <location>
        <begin position="64"/>
        <end position="112"/>
    </location>
</feature>
<dbReference type="InterPro" id="IPR011992">
    <property type="entry name" value="EF-hand-dom_pair"/>
</dbReference>
<dbReference type="Pfam" id="PF05517">
    <property type="entry name" value="p25-alpha"/>
    <property type="match status" value="1"/>
</dbReference>
<dbReference type="RefSeq" id="XP_022645038.1">
    <property type="nucleotide sequence ID" value="XM_022789303.1"/>
</dbReference>
<feature type="region of interest" description="Disordered" evidence="2">
    <location>
        <begin position="301"/>
        <end position="330"/>
    </location>
</feature>
<dbReference type="EnsemblMetazoa" id="XM_022789301">
    <property type="protein sequence ID" value="XP_022645036"/>
    <property type="gene ID" value="LOC111243547"/>
</dbReference>
<dbReference type="KEGG" id="vde:111243547"/>
<dbReference type="InterPro" id="IPR008907">
    <property type="entry name" value="TPP/p25"/>
</dbReference>
<dbReference type="GO" id="GO:0046785">
    <property type="term" value="P:microtubule polymerization"/>
    <property type="evidence" value="ECO:0007669"/>
    <property type="project" value="InterPro"/>
</dbReference>
<sequence length="330" mass="37458">MRKSTRHRYVEVGKRGQRHMMLVMEDAPRRVKIKKRPSNQWKDNPSIVVEESSDQDEQGGIGTSKREGGDYLYEDKNRDDGDQVSDHEGDDASDKSQSESEEKDKDEIGKDKHDEERFYSKTFLELATKSALKKSDVGLTKDNDDGKYAAELDASGLLSLEEHLLLMEGRLIEDISNIVREELAEFKRLFLVSPSESPEPEEASSEDFADMFKTFAKFGDSKGAGDLMSLSNSDRWWKQARVIDGRRLTTTDTGIYFRKIAKTKRTLTFREYQQFVEGVAKSKKIPVEEIRFKLCNCGPPSFGGRPPIQGSTGVKPDRSTGGYRRFDGNK</sequence>
<organism evidence="3 4">
    <name type="scientific">Varroa destructor</name>
    <name type="common">Honeybee mite</name>
    <dbReference type="NCBI Taxonomy" id="109461"/>
    <lineage>
        <taxon>Eukaryota</taxon>
        <taxon>Metazoa</taxon>
        <taxon>Ecdysozoa</taxon>
        <taxon>Arthropoda</taxon>
        <taxon>Chelicerata</taxon>
        <taxon>Arachnida</taxon>
        <taxon>Acari</taxon>
        <taxon>Parasitiformes</taxon>
        <taxon>Mesostigmata</taxon>
        <taxon>Gamasina</taxon>
        <taxon>Dermanyssoidea</taxon>
        <taxon>Varroidae</taxon>
        <taxon>Varroa</taxon>
    </lineage>
</organism>
<dbReference type="RefSeq" id="XP_022645036.1">
    <property type="nucleotide sequence ID" value="XM_022789301.1"/>
</dbReference>
<dbReference type="OrthoDB" id="548799at2759"/>
<evidence type="ECO:0000256" key="1">
    <source>
        <dbReference type="ARBA" id="ARBA00010994"/>
    </source>
</evidence>
<evidence type="ECO:0000313" key="3">
    <source>
        <dbReference type="EnsemblMetazoa" id="XP_022645038"/>
    </source>
</evidence>
<dbReference type="AlphaFoldDB" id="A0A7M7J0S6"/>
<dbReference type="Proteomes" id="UP000594260">
    <property type="component" value="Unplaced"/>
</dbReference>
<dbReference type="EnsemblMetazoa" id="XM_022789300">
    <property type="protein sequence ID" value="XP_022645035"/>
    <property type="gene ID" value="LOC111243547"/>
</dbReference>
<dbReference type="InParanoid" id="A0A7M7J0S6"/>
<dbReference type="PANTHER" id="PTHR12932:SF9">
    <property type="entry name" value="TUBULIN POLYMERIZATION-PROMOTING PROTEIN HOMOLOG"/>
    <property type="match status" value="1"/>
</dbReference>
<dbReference type="GO" id="GO:0032273">
    <property type="term" value="P:positive regulation of protein polymerization"/>
    <property type="evidence" value="ECO:0007669"/>
    <property type="project" value="TreeGrafter"/>
</dbReference>
<dbReference type="GO" id="GO:0015631">
    <property type="term" value="F:tubulin binding"/>
    <property type="evidence" value="ECO:0007669"/>
    <property type="project" value="InterPro"/>
</dbReference>